<reference evidence="9" key="1">
    <citation type="submission" date="2019-09" db="EMBL/GenBank/DDBJ databases">
        <authorList>
            <person name="Li J."/>
        </authorList>
    </citation>
    <scope>NUCLEOTIDE SEQUENCE [LARGE SCALE GENOMIC DNA]</scope>
    <source>
        <strain evidence="9">JCM 14732</strain>
    </source>
</reference>
<dbReference type="Proteomes" id="UP000380867">
    <property type="component" value="Unassembled WGS sequence"/>
</dbReference>
<dbReference type="InterPro" id="IPR001851">
    <property type="entry name" value="ABC_transp_permease"/>
</dbReference>
<evidence type="ECO:0000256" key="7">
    <source>
        <dbReference type="ARBA" id="ARBA00023136"/>
    </source>
</evidence>
<evidence type="ECO:0000256" key="6">
    <source>
        <dbReference type="ARBA" id="ARBA00022989"/>
    </source>
</evidence>
<dbReference type="RefSeq" id="WP_149688348.1">
    <property type="nucleotide sequence ID" value="NZ_SDPQ02000001.1"/>
</dbReference>
<dbReference type="GO" id="GO:0022857">
    <property type="term" value="F:transmembrane transporter activity"/>
    <property type="evidence" value="ECO:0007669"/>
    <property type="project" value="InterPro"/>
</dbReference>
<dbReference type="CDD" id="cd06579">
    <property type="entry name" value="TM_PBP1_transp_AraH_like"/>
    <property type="match status" value="1"/>
</dbReference>
<dbReference type="OrthoDB" id="5193167at2"/>
<keyword evidence="2" id="KW-0813">Transport</keyword>
<feature type="transmembrane region" description="Helical" evidence="8">
    <location>
        <begin position="123"/>
        <end position="144"/>
    </location>
</feature>
<comment type="subcellular location">
    <subcellularLocation>
        <location evidence="1">Cell membrane</location>
        <topology evidence="1">Multi-pass membrane protein</topology>
    </subcellularLocation>
</comment>
<dbReference type="Pfam" id="PF02653">
    <property type="entry name" value="BPD_transp_2"/>
    <property type="match status" value="1"/>
</dbReference>
<evidence type="ECO:0000256" key="5">
    <source>
        <dbReference type="ARBA" id="ARBA00022692"/>
    </source>
</evidence>
<feature type="transmembrane region" description="Helical" evidence="8">
    <location>
        <begin position="205"/>
        <end position="228"/>
    </location>
</feature>
<feature type="transmembrane region" description="Helical" evidence="8">
    <location>
        <begin position="12"/>
        <end position="31"/>
    </location>
</feature>
<evidence type="ECO:0000256" key="4">
    <source>
        <dbReference type="ARBA" id="ARBA00022519"/>
    </source>
</evidence>
<evidence type="ECO:0000256" key="3">
    <source>
        <dbReference type="ARBA" id="ARBA00022475"/>
    </source>
</evidence>
<dbReference type="PANTHER" id="PTHR32196:SF21">
    <property type="entry name" value="ABC TRANSPORTER PERMEASE PROTEIN YPHD-RELATED"/>
    <property type="match status" value="1"/>
</dbReference>
<proteinExistence type="predicted"/>
<evidence type="ECO:0000256" key="2">
    <source>
        <dbReference type="ARBA" id="ARBA00022448"/>
    </source>
</evidence>
<protein>
    <submittedName>
        <fullName evidence="9">ABC transporter permease</fullName>
    </submittedName>
</protein>
<organism evidence="9 10">
    <name type="scientific">Aeromicrobium ginsengisoli</name>
    <dbReference type="NCBI Taxonomy" id="363867"/>
    <lineage>
        <taxon>Bacteria</taxon>
        <taxon>Bacillati</taxon>
        <taxon>Actinomycetota</taxon>
        <taxon>Actinomycetes</taxon>
        <taxon>Propionibacteriales</taxon>
        <taxon>Nocardioidaceae</taxon>
        <taxon>Aeromicrobium</taxon>
    </lineage>
</organism>
<name>A0A5M4FJB0_9ACTN</name>
<accession>A0A5M4FJB0</accession>
<keyword evidence="7 8" id="KW-0472">Membrane</keyword>
<comment type="caution">
    <text evidence="9">The sequence shown here is derived from an EMBL/GenBank/DDBJ whole genome shotgun (WGS) entry which is preliminary data.</text>
</comment>
<dbReference type="PANTHER" id="PTHR32196">
    <property type="entry name" value="ABC TRANSPORTER PERMEASE PROTEIN YPHD-RELATED-RELATED"/>
    <property type="match status" value="1"/>
</dbReference>
<feature type="transmembrane region" description="Helical" evidence="8">
    <location>
        <begin position="240"/>
        <end position="257"/>
    </location>
</feature>
<dbReference type="GO" id="GO:0005886">
    <property type="term" value="C:plasma membrane"/>
    <property type="evidence" value="ECO:0007669"/>
    <property type="project" value="UniProtKB-SubCell"/>
</dbReference>
<keyword evidence="10" id="KW-1185">Reference proteome</keyword>
<dbReference type="AlphaFoldDB" id="A0A5M4FJB0"/>
<evidence type="ECO:0000256" key="1">
    <source>
        <dbReference type="ARBA" id="ARBA00004651"/>
    </source>
</evidence>
<keyword evidence="5 8" id="KW-0812">Transmembrane</keyword>
<keyword evidence="4" id="KW-0997">Cell inner membrane</keyword>
<evidence type="ECO:0000313" key="10">
    <source>
        <dbReference type="Proteomes" id="UP000380867"/>
    </source>
</evidence>
<sequence length="328" mass="33246">MNRLHLRQDVTIPAVVLAVTAVAFFVSPAISGATLTSFSVFNVFQQLAWLAPLTLALGITLMCGEFDLSVAGIAPLAAVLAIRFGDESPYVGAAAALGVGLVIGLVQGVLVSRLQISSVPVTMATYIALTGGTLWASGNQILSYDNSDVALWITKPVMTVLSPGTLIAGALALAIGLAMGLTTWGRDSRAVGSDRRAARASGVRVDAVLVLAFTSSGALAACSGVLLSFSTASANPNPDIKTLVLAVVAALAGGATLKGGRGRVVGILAGALAICFLQAIFSVNALEDSLSQFLFATLLLAVAAADAPDLARSVSRLTSARIPTGEPS</sequence>
<feature type="transmembrane region" description="Helical" evidence="8">
    <location>
        <begin position="68"/>
        <end position="84"/>
    </location>
</feature>
<feature type="transmembrane region" description="Helical" evidence="8">
    <location>
        <begin position="43"/>
        <end position="61"/>
    </location>
</feature>
<feature type="transmembrane region" description="Helical" evidence="8">
    <location>
        <begin position="164"/>
        <end position="184"/>
    </location>
</feature>
<evidence type="ECO:0000313" key="9">
    <source>
        <dbReference type="EMBL" id="KAA1400254.1"/>
    </source>
</evidence>
<feature type="transmembrane region" description="Helical" evidence="8">
    <location>
        <begin position="90"/>
        <end position="111"/>
    </location>
</feature>
<dbReference type="EMBL" id="SDPQ02000001">
    <property type="protein sequence ID" value="KAA1400254.1"/>
    <property type="molecule type" value="Genomic_DNA"/>
</dbReference>
<keyword evidence="6 8" id="KW-1133">Transmembrane helix</keyword>
<keyword evidence="3" id="KW-1003">Cell membrane</keyword>
<evidence type="ECO:0000256" key="8">
    <source>
        <dbReference type="SAM" id="Phobius"/>
    </source>
</evidence>
<gene>
    <name evidence="9" type="ORF">ESP70_005890</name>
</gene>
<feature type="transmembrane region" description="Helical" evidence="8">
    <location>
        <begin position="264"/>
        <end position="281"/>
    </location>
</feature>